<dbReference type="OrthoDB" id="8236728at2"/>
<name>A0A0R3CTL3_9BRAD</name>
<dbReference type="EMBL" id="LJYG01000112">
    <property type="protein sequence ID" value="KRQ00979.1"/>
    <property type="molecule type" value="Genomic_DNA"/>
</dbReference>
<organism evidence="1 2">
    <name type="scientific">Bradyrhizobium manausense</name>
    <dbReference type="NCBI Taxonomy" id="989370"/>
    <lineage>
        <taxon>Bacteria</taxon>
        <taxon>Pseudomonadati</taxon>
        <taxon>Pseudomonadota</taxon>
        <taxon>Alphaproteobacteria</taxon>
        <taxon>Hyphomicrobiales</taxon>
        <taxon>Nitrobacteraceae</taxon>
        <taxon>Bradyrhizobium</taxon>
    </lineage>
</organism>
<protein>
    <submittedName>
        <fullName evidence="1">Uncharacterized protein</fullName>
    </submittedName>
</protein>
<accession>A0A0R3CTL3</accession>
<gene>
    <name evidence="1" type="ORF">AOQ71_38970</name>
</gene>
<comment type="caution">
    <text evidence="1">The sequence shown here is derived from an EMBL/GenBank/DDBJ whole genome shotgun (WGS) entry which is preliminary data.</text>
</comment>
<dbReference type="Proteomes" id="UP000051936">
    <property type="component" value="Unassembled WGS sequence"/>
</dbReference>
<keyword evidence="2" id="KW-1185">Reference proteome</keyword>
<evidence type="ECO:0000313" key="1">
    <source>
        <dbReference type="EMBL" id="KRQ00979.1"/>
    </source>
</evidence>
<dbReference type="RefSeq" id="WP_057758570.1">
    <property type="nucleotide sequence ID" value="NZ_LJYG01000112.1"/>
</dbReference>
<sequence length="112" mass="12676">MHRYVARANIDHYVEILKDMGLSTQRRSTTIALLIAELDKLGEDGEHLEFAETKVSASRQQVAQAAARRDSLALGTSERENAERYLIHLENVHTVLDDFCHRLRHRIASGPA</sequence>
<proteinExistence type="predicted"/>
<dbReference type="AlphaFoldDB" id="A0A0R3CTL3"/>
<evidence type="ECO:0000313" key="2">
    <source>
        <dbReference type="Proteomes" id="UP000051936"/>
    </source>
</evidence>
<reference evidence="1 2" key="1">
    <citation type="submission" date="2015-09" db="EMBL/GenBank/DDBJ databases">
        <title>Draft Genome Sequence of Bradyrhizobium manausense Strain BR 3351T, a Novel Symbiotic Nitrogen-Fixing Alphaproteobacterium Isolated from Brazilian Amazon Rain Forest.</title>
        <authorList>
            <person name="De Araujo J.L."/>
            <person name="Zilli J.E."/>
        </authorList>
    </citation>
    <scope>NUCLEOTIDE SEQUENCE [LARGE SCALE GENOMIC DNA]</scope>
    <source>
        <strain evidence="1 2">BR3351</strain>
    </source>
</reference>